<dbReference type="Pfam" id="PF01391">
    <property type="entry name" value="Collagen"/>
    <property type="match status" value="1"/>
</dbReference>
<evidence type="ECO:0000256" key="1">
    <source>
        <dbReference type="SAM" id="MobiDB-lite"/>
    </source>
</evidence>
<dbReference type="PANTHER" id="PTHR24023">
    <property type="entry name" value="COLLAGEN ALPHA"/>
    <property type="match status" value="1"/>
</dbReference>
<keyword evidence="2" id="KW-0472">Membrane</keyword>
<evidence type="ECO:0000313" key="4">
    <source>
        <dbReference type="RefSeq" id="XP_022307124.1"/>
    </source>
</evidence>
<evidence type="ECO:0000313" key="5">
    <source>
        <dbReference type="RefSeq" id="XP_022307126.1"/>
    </source>
</evidence>
<dbReference type="InterPro" id="IPR008160">
    <property type="entry name" value="Collagen"/>
</dbReference>
<feature type="region of interest" description="Disordered" evidence="1">
    <location>
        <begin position="137"/>
        <end position="302"/>
    </location>
</feature>
<protein>
    <submittedName>
        <fullName evidence="4">Collagen alpha-1(IV) chain-like isoform X1</fullName>
    </submittedName>
    <submittedName>
        <fullName evidence="5">Collagen alpha-1(IV) chain-like isoform X2</fullName>
    </submittedName>
</protein>
<dbReference type="AlphaFoldDB" id="A0A8B8BW61"/>
<feature type="transmembrane region" description="Helical" evidence="2">
    <location>
        <begin position="36"/>
        <end position="56"/>
    </location>
</feature>
<name>A0A8B8BW61_CRAVI</name>
<keyword evidence="2" id="KW-0812">Transmembrane</keyword>
<dbReference type="KEGG" id="cvn:111113290"/>
<keyword evidence="2" id="KW-1133">Transmembrane helix</keyword>
<dbReference type="RefSeq" id="XP_022307126.1">
    <property type="nucleotide sequence ID" value="XM_022451418.1"/>
</dbReference>
<gene>
    <name evidence="4 5" type="primary">LOC111113290</name>
</gene>
<keyword evidence="3" id="KW-1185">Reference proteome</keyword>
<feature type="compositionally biased region" description="Gly residues" evidence="1">
    <location>
        <begin position="277"/>
        <end position="289"/>
    </location>
</feature>
<dbReference type="PANTHER" id="PTHR24023:SF1082">
    <property type="entry name" value="COLLAGEN TRIPLE HELIX REPEAT"/>
    <property type="match status" value="1"/>
</dbReference>
<dbReference type="GeneID" id="111113290"/>
<dbReference type="InterPro" id="IPR050149">
    <property type="entry name" value="Collagen_superfamily"/>
</dbReference>
<sequence length="364" mass="38494">MVDLYFLTEDANMDTKCKQRSRKETEIFNISLHLKVLYGILLINCSATLIMVLVWYTSHSKGQGQCSQVSNDLHKVQDIKSAIVLRRNITENLEENYKLKERNRRSYAAAGPSSCAVFIRDCKETIQDSFLLKGQKGERGYTGVPGVTGSLGQKGSKGTEGAIGPIGPRGQKGDVGLPGLRGSPGEQGFPGTPGIPGQSGLPGPKGDKGKQGMLGFPGDDGPPGPIGEKGEPGESGPPGPYGPVGPTGPSGPIGYKGDKGDRGLIGYTGHKGEKGEVGPGGEKGYGYPGLPGPRGPKGEKGECQASSFKMENLKMERDATNRPVRTPQKDKFVENPTGKTANGNMAERSSSVCLVAAMFFYAIY</sequence>
<dbReference type="OrthoDB" id="5983381at2759"/>
<dbReference type="GO" id="GO:0031012">
    <property type="term" value="C:extracellular matrix"/>
    <property type="evidence" value="ECO:0007669"/>
    <property type="project" value="TreeGrafter"/>
</dbReference>
<accession>A0A8B8BW61</accession>
<dbReference type="Proteomes" id="UP000694844">
    <property type="component" value="Chromosome 9"/>
</dbReference>
<reference evidence="4 5" key="1">
    <citation type="submission" date="2025-04" db="UniProtKB">
        <authorList>
            <consortium name="RefSeq"/>
        </authorList>
    </citation>
    <scope>IDENTIFICATION</scope>
    <source>
        <tissue evidence="4 5">Whole sample</tissue>
    </source>
</reference>
<dbReference type="GO" id="GO:0005615">
    <property type="term" value="C:extracellular space"/>
    <property type="evidence" value="ECO:0007669"/>
    <property type="project" value="TreeGrafter"/>
</dbReference>
<evidence type="ECO:0000256" key="2">
    <source>
        <dbReference type="SAM" id="Phobius"/>
    </source>
</evidence>
<proteinExistence type="predicted"/>
<dbReference type="RefSeq" id="XP_022307124.1">
    <property type="nucleotide sequence ID" value="XM_022451416.1"/>
</dbReference>
<organism evidence="3 5">
    <name type="scientific">Crassostrea virginica</name>
    <name type="common">Eastern oyster</name>
    <dbReference type="NCBI Taxonomy" id="6565"/>
    <lineage>
        <taxon>Eukaryota</taxon>
        <taxon>Metazoa</taxon>
        <taxon>Spiralia</taxon>
        <taxon>Lophotrochozoa</taxon>
        <taxon>Mollusca</taxon>
        <taxon>Bivalvia</taxon>
        <taxon>Autobranchia</taxon>
        <taxon>Pteriomorphia</taxon>
        <taxon>Ostreida</taxon>
        <taxon>Ostreoidea</taxon>
        <taxon>Ostreidae</taxon>
        <taxon>Crassostrea</taxon>
    </lineage>
</organism>
<feature type="region of interest" description="Disordered" evidence="1">
    <location>
        <begin position="323"/>
        <end position="343"/>
    </location>
</feature>
<evidence type="ECO:0000313" key="3">
    <source>
        <dbReference type="Proteomes" id="UP000694844"/>
    </source>
</evidence>